<evidence type="ECO:0000313" key="3">
    <source>
        <dbReference type="Proteomes" id="UP000323221"/>
    </source>
</evidence>
<keyword evidence="1" id="KW-1003">Cell membrane</keyword>
<sequence>MGVPMSAPIPTFLQVAARPRWIAALLGCLAVAAVFALLGQWQIERAVEQGQADERDTETAVPLTSVAEPNASLTTEAGGRMVSFSGAWAPGDFDTLAGRTQHDAQGTWVIGRVLAEQPSGEPVSLPVAVAWFAEPAAAEAHAAALAAGAADAPAELVGRLMPTEAPTMGDIQGDTREAMSVAALINEWEGWDGRVYGTYAILDEPSAAASGALDAGGEPIVSMRPVVDTQLNALNIFYAVEWIAFMLFAFYLWYRLVKDALEREVEAIEDAEAAAAAAGGAPARG</sequence>
<dbReference type="OrthoDB" id="3266379at2"/>
<dbReference type="PROSITE" id="PS50895">
    <property type="entry name" value="SURF1"/>
    <property type="match status" value="1"/>
</dbReference>
<keyword evidence="1" id="KW-0812">Transmembrane</keyword>
<dbReference type="AlphaFoldDB" id="A0A5M8QJV5"/>
<gene>
    <name evidence="2" type="ORF">FQ330_04495</name>
</gene>
<comment type="subcellular location">
    <subcellularLocation>
        <location evidence="1">Cell membrane</location>
        <topology evidence="1">Multi-pass membrane protein</topology>
    </subcellularLocation>
</comment>
<keyword evidence="1" id="KW-0472">Membrane</keyword>
<feature type="transmembrane region" description="Helical" evidence="1">
    <location>
        <begin position="236"/>
        <end position="254"/>
    </location>
</feature>
<accession>A0A5M8QJV5</accession>
<dbReference type="InterPro" id="IPR002994">
    <property type="entry name" value="Surf1/Shy1"/>
</dbReference>
<reference evidence="2 3" key="1">
    <citation type="submission" date="2019-08" db="EMBL/GenBank/DDBJ databases">
        <title>Agrococcus lahaulensis sp. nov., isolated from a cold desert of the Indian Himalayas.</title>
        <authorList>
            <person name="Qu J.H."/>
        </authorList>
    </citation>
    <scope>NUCLEOTIDE SEQUENCE [LARGE SCALE GENOMIC DNA]</scope>
    <source>
        <strain evidence="2 3">NS18</strain>
    </source>
</reference>
<comment type="similarity">
    <text evidence="1">Belongs to the SURF1 family.</text>
</comment>
<dbReference type="EMBL" id="VOIR01000012">
    <property type="protein sequence ID" value="KAA6435026.1"/>
    <property type="molecule type" value="Genomic_DNA"/>
</dbReference>
<evidence type="ECO:0000313" key="2">
    <source>
        <dbReference type="EMBL" id="KAA6435026.1"/>
    </source>
</evidence>
<keyword evidence="1" id="KW-1133">Transmembrane helix</keyword>
<organism evidence="2 3">
    <name type="scientific">Agrococcus sediminis</name>
    <dbReference type="NCBI Taxonomy" id="2599924"/>
    <lineage>
        <taxon>Bacteria</taxon>
        <taxon>Bacillati</taxon>
        <taxon>Actinomycetota</taxon>
        <taxon>Actinomycetes</taxon>
        <taxon>Micrococcales</taxon>
        <taxon>Microbacteriaceae</taxon>
        <taxon>Agrococcus</taxon>
    </lineage>
</organism>
<dbReference type="GO" id="GO:0005886">
    <property type="term" value="C:plasma membrane"/>
    <property type="evidence" value="ECO:0007669"/>
    <property type="project" value="UniProtKB-SubCell"/>
</dbReference>
<dbReference type="Pfam" id="PF02104">
    <property type="entry name" value="SURF1"/>
    <property type="match status" value="1"/>
</dbReference>
<name>A0A5M8QJV5_9MICO</name>
<protein>
    <recommendedName>
        <fullName evidence="1">SURF1-like protein</fullName>
    </recommendedName>
</protein>
<comment type="caution">
    <text evidence="2">The sequence shown here is derived from an EMBL/GenBank/DDBJ whole genome shotgun (WGS) entry which is preliminary data.</text>
</comment>
<keyword evidence="3" id="KW-1185">Reference proteome</keyword>
<evidence type="ECO:0000256" key="1">
    <source>
        <dbReference type="RuleBase" id="RU363076"/>
    </source>
</evidence>
<dbReference type="Proteomes" id="UP000323221">
    <property type="component" value="Unassembled WGS sequence"/>
</dbReference>
<proteinExistence type="inferred from homology"/>
<feature type="transmembrane region" description="Helical" evidence="1">
    <location>
        <begin position="21"/>
        <end position="41"/>
    </location>
</feature>